<proteinExistence type="predicted"/>
<name>A0ACA9QU42_9GLOM</name>
<sequence length="133" mass="15734">GAEIEPESDEKIIIDYSAPDIENGDEEEFEHIDNLDNSFGWILIWILRYQQRYWLPDIATESLVKFIHFLLTDFNQDQFKNFPKSLYLAKKLMSLEYPNHTISKIRQPCNQQLAKEVPTKDGILFRPLLTYQP</sequence>
<accession>A0ACA9QU42</accession>
<gene>
    <name evidence="1" type="ORF">RPERSI_LOCUS15619</name>
</gene>
<organism evidence="1 2">
    <name type="scientific">Racocetra persica</name>
    <dbReference type="NCBI Taxonomy" id="160502"/>
    <lineage>
        <taxon>Eukaryota</taxon>
        <taxon>Fungi</taxon>
        <taxon>Fungi incertae sedis</taxon>
        <taxon>Mucoromycota</taxon>
        <taxon>Glomeromycotina</taxon>
        <taxon>Glomeromycetes</taxon>
        <taxon>Diversisporales</taxon>
        <taxon>Gigasporaceae</taxon>
        <taxon>Racocetra</taxon>
    </lineage>
</organism>
<keyword evidence="2" id="KW-1185">Reference proteome</keyword>
<evidence type="ECO:0000313" key="2">
    <source>
        <dbReference type="Proteomes" id="UP000789920"/>
    </source>
</evidence>
<dbReference type="EMBL" id="CAJVQC010037687">
    <property type="protein sequence ID" value="CAG8764433.1"/>
    <property type="molecule type" value="Genomic_DNA"/>
</dbReference>
<comment type="caution">
    <text evidence="1">The sequence shown here is derived from an EMBL/GenBank/DDBJ whole genome shotgun (WGS) entry which is preliminary data.</text>
</comment>
<dbReference type="Proteomes" id="UP000789920">
    <property type="component" value="Unassembled WGS sequence"/>
</dbReference>
<evidence type="ECO:0000313" key="1">
    <source>
        <dbReference type="EMBL" id="CAG8764433.1"/>
    </source>
</evidence>
<reference evidence="1" key="1">
    <citation type="submission" date="2021-06" db="EMBL/GenBank/DDBJ databases">
        <authorList>
            <person name="Kallberg Y."/>
            <person name="Tangrot J."/>
            <person name="Rosling A."/>
        </authorList>
    </citation>
    <scope>NUCLEOTIDE SEQUENCE</scope>
    <source>
        <strain evidence="1">MA461A</strain>
    </source>
</reference>
<feature type="non-terminal residue" evidence="1">
    <location>
        <position position="1"/>
    </location>
</feature>
<protein>
    <submittedName>
        <fullName evidence="1">25809_t:CDS:1</fullName>
    </submittedName>
</protein>